<evidence type="ECO:0000256" key="5">
    <source>
        <dbReference type="ARBA" id="ARBA00051722"/>
    </source>
</evidence>
<dbReference type="AlphaFoldDB" id="A0A1I2JUR6"/>
<keyword evidence="4" id="KW-0904">Protein phosphatase</keyword>
<dbReference type="Gene3D" id="3.40.50.2300">
    <property type="match status" value="1"/>
</dbReference>
<reference evidence="8 9" key="1">
    <citation type="submission" date="2016-10" db="EMBL/GenBank/DDBJ databases">
        <authorList>
            <person name="de Groot N.N."/>
        </authorList>
    </citation>
    <scope>NUCLEOTIDE SEQUENCE [LARGE SCALE GENOMIC DNA]</scope>
    <source>
        <strain evidence="8 9">DSM 23609</strain>
    </source>
</reference>
<dbReference type="STRING" id="1076937.SAMN04488120_11076"/>
<dbReference type="GO" id="GO:0004725">
    <property type="term" value="F:protein tyrosine phosphatase activity"/>
    <property type="evidence" value="ECO:0007669"/>
    <property type="project" value="UniProtKB-EC"/>
</dbReference>
<evidence type="ECO:0000259" key="7">
    <source>
        <dbReference type="SMART" id="SM00226"/>
    </source>
</evidence>
<dbReference type="SMART" id="SM00226">
    <property type="entry name" value="LMWPc"/>
    <property type="match status" value="1"/>
</dbReference>
<feature type="active site" evidence="6">
    <location>
        <position position="31"/>
    </location>
</feature>
<proteinExistence type="inferred from homology"/>
<evidence type="ECO:0000313" key="8">
    <source>
        <dbReference type="EMBL" id="SFF58602.1"/>
    </source>
</evidence>
<dbReference type="EC" id="3.1.3.48" evidence="2"/>
<protein>
    <recommendedName>
        <fullName evidence="2">protein-tyrosine-phosphatase</fullName>
        <ecNumber evidence="2">3.1.3.48</ecNumber>
    </recommendedName>
</protein>
<accession>A0A1I2JUR6</accession>
<organism evidence="8 9">
    <name type="scientific">Fontimonas thermophila</name>
    <dbReference type="NCBI Taxonomy" id="1076937"/>
    <lineage>
        <taxon>Bacteria</taxon>
        <taxon>Pseudomonadati</taxon>
        <taxon>Pseudomonadota</taxon>
        <taxon>Gammaproteobacteria</taxon>
        <taxon>Nevskiales</taxon>
        <taxon>Nevskiaceae</taxon>
        <taxon>Fontimonas</taxon>
    </lineage>
</organism>
<gene>
    <name evidence="8" type="ORF">SAMN04488120_11076</name>
</gene>
<evidence type="ECO:0000256" key="6">
    <source>
        <dbReference type="PIRSR" id="PIRSR617867-1"/>
    </source>
</evidence>
<evidence type="ECO:0000256" key="3">
    <source>
        <dbReference type="ARBA" id="ARBA00022801"/>
    </source>
</evidence>
<comment type="similarity">
    <text evidence="1">Belongs to the low molecular weight phosphotyrosine protein phosphatase family.</text>
</comment>
<name>A0A1I2JUR6_9GAMM</name>
<feature type="domain" description="Phosphotyrosine protein phosphatase I" evidence="7">
    <location>
        <begin position="19"/>
        <end position="159"/>
    </location>
</feature>
<sequence>MPSGGHGGRVRNTVSRVFNHILVVCTGNICRSPMAEALLRARLGRRVRQVASAGTGALVGFPADPLAVEVAAEHGLDLSAHRARQVALPLLSSADLILTLDQSHSDWLNRHYPQLRGRVHKLLRWCGNADVQDPYQRPRAAFVQAFTDIEAGVEDWLQRL</sequence>
<dbReference type="InterPro" id="IPR050438">
    <property type="entry name" value="LMW_PTPase"/>
</dbReference>
<comment type="catalytic activity">
    <reaction evidence="5">
        <text>O-phospho-L-tyrosyl-[protein] + H2O = L-tyrosyl-[protein] + phosphate</text>
        <dbReference type="Rhea" id="RHEA:10684"/>
        <dbReference type="Rhea" id="RHEA-COMP:10136"/>
        <dbReference type="Rhea" id="RHEA-COMP:20101"/>
        <dbReference type="ChEBI" id="CHEBI:15377"/>
        <dbReference type="ChEBI" id="CHEBI:43474"/>
        <dbReference type="ChEBI" id="CHEBI:46858"/>
        <dbReference type="ChEBI" id="CHEBI:61978"/>
        <dbReference type="EC" id="3.1.3.48"/>
    </reaction>
</comment>
<dbReference type="PRINTS" id="PR00719">
    <property type="entry name" value="LMWPTPASE"/>
</dbReference>
<evidence type="ECO:0000313" key="9">
    <source>
        <dbReference type="Proteomes" id="UP000199771"/>
    </source>
</evidence>
<feature type="active site" description="Nucleophile" evidence="6">
    <location>
        <position position="25"/>
    </location>
</feature>
<dbReference type="SUPFAM" id="SSF52788">
    <property type="entry name" value="Phosphotyrosine protein phosphatases I"/>
    <property type="match status" value="1"/>
</dbReference>
<feature type="active site" description="Proton donor" evidence="6">
    <location>
        <position position="133"/>
    </location>
</feature>
<dbReference type="InterPro" id="IPR023485">
    <property type="entry name" value="Ptyr_pPase"/>
</dbReference>
<dbReference type="InterPro" id="IPR036196">
    <property type="entry name" value="Ptyr_pPase_sf"/>
</dbReference>
<dbReference type="Proteomes" id="UP000199771">
    <property type="component" value="Unassembled WGS sequence"/>
</dbReference>
<dbReference type="CDD" id="cd16343">
    <property type="entry name" value="LMWPTP"/>
    <property type="match status" value="1"/>
</dbReference>
<evidence type="ECO:0000256" key="1">
    <source>
        <dbReference type="ARBA" id="ARBA00011063"/>
    </source>
</evidence>
<dbReference type="PANTHER" id="PTHR11717:SF31">
    <property type="entry name" value="LOW MOLECULAR WEIGHT PROTEIN-TYROSINE-PHOSPHATASE ETP-RELATED"/>
    <property type="match status" value="1"/>
</dbReference>
<dbReference type="PANTHER" id="PTHR11717">
    <property type="entry name" value="LOW MOLECULAR WEIGHT PROTEIN TYROSINE PHOSPHATASE"/>
    <property type="match status" value="1"/>
</dbReference>
<evidence type="ECO:0000256" key="2">
    <source>
        <dbReference type="ARBA" id="ARBA00013064"/>
    </source>
</evidence>
<dbReference type="InterPro" id="IPR017867">
    <property type="entry name" value="Tyr_phospatase_low_mol_wt"/>
</dbReference>
<evidence type="ECO:0000256" key="4">
    <source>
        <dbReference type="ARBA" id="ARBA00022912"/>
    </source>
</evidence>
<keyword evidence="9" id="KW-1185">Reference proteome</keyword>
<dbReference type="Pfam" id="PF01451">
    <property type="entry name" value="LMWPc"/>
    <property type="match status" value="1"/>
</dbReference>
<keyword evidence="3" id="KW-0378">Hydrolase</keyword>
<dbReference type="EMBL" id="FOOC01000010">
    <property type="protein sequence ID" value="SFF58602.1"/>
    <property type="molecule type" value="Genomic_DNA"/>
</dbReference>